<dbReference type="PANTHER" id="PTHR39112">
    <property type="entry name" value="PROTEIN RALF-LIKE 27-RELATED"/>
    <property type="match status" value="1"/>
</dbReference>
<feature type="signal peptide" evidence="7">
    <location>
        <begin position="1"/>
        <end position="31"/>
    </location>
</feature>
<keyword evidence="9" id="KW-1185">Reference proteome</keyword>
<feature type="chain" id="PRO_5025398597" description="Protein RALF-like 27" evidence="7">
    <location>
        <begin position="32"/>
        <end position="120"/>
    </location>
</feature>
<dbReference type="InterPro" id="IPR008801">
    <property type="entry name" value="RALF"/>
</dbReference>
<evidence type="ECO:0000256" key="4">
    <source>
        <dbReference type="ARBA" id="ARBA00022702"/>
    </source>
</evidence>
<evidence type="ECO:0000256" key="1">
    <source>
        <dbReference type="ARBA" id="ARBA00004613"/>
    </source>
</evidence>
<name>A0A6D2K533_9BRAS</name>
<dbReference type="Pfam" id="PF05498">
    <property type="entry name" value="RALF"/>
    <property type="match status" value="1"/>
</dbReference>
<dbReference type="GO" id="GO:0005179">
    <property type="term" value="F:hormone activity"/>
    <property type="evidence" value="ECO:0007669"/>
    <property type="project" value="UniProtKB-KW"/>
</dbReference>
<gene>
    <name evidence="8" type="ORF">MERR_LOCUS39068</name>
</gene>
<dbReference type="GO" id="GO:0040008">
    <property type="term" value="P:regulation of growth"/>
    <property type="evidence" value="ECO:0007669"/>
    <property type="project" value="UniProtKB-ARBA"/>
</dbReference>
<dbReference type="OrthoDB" id="1106388at2759"/>
<evidence type="ECO:0000313" key="9">
    <source>
        <dbReference type="Proteomes" id="UP000467841"/>
    </source>
</evidence>
<accession>A0A6D2K533</accession>
<dbReference type="InterPro" id="IPR039252">
    <property type="entry name" value="RALFL27"/>
</dbReference>
<dbReference type="GO" id="GO:0005576">
    <property type="term" value="C:extracellular region"/>
    <property type="evidence" value="ECO:0007669"/>
    <property type="project" value="UniProtKB-SubCell"/>
</dbReference>
<dbReference type="EMBL" id="CACVBM020001495">
    <property type="protein sequence ID" value="CAA7051833.1"/>
    <property type="molecule type" value="Genomic_DNA"/>
</dbReference>
<dbReference type="Proteomes" id="UP000467841">
    <property type="component" value="Unassembled WGS sequence"/>
</dbReference>
<evidence type="ECO:0000256" key="5">
    <source>
        <dbReference type="ARBA" id="ARBA00022729"/>
    </source>
</evidence>
<keyword evidence="6" id="KW-1015">Disulfide bond</keyword>
<organism evidence="8 9">
    <name type="scientific">Microthlaspi erraticum</name>
    <dbReference type="NCBI Taxonomy" id="1685480"/>
    <lineage>
        <taxon>Eukaryota</taxon>
        <taxon>Viridiplantae</taxon>
        <taxon>Streptophyta</taxon>
        <taxon>Embryophyta</taxon>
        <taxon>Tracheophyta</taxon>
        <taxon>Spermatophyta</taxon>
        <taxon>Magnoliopsida</taxon>
        <taxon>eudicotyledons</taxon>
        <taxon>Gunneridae</taxon>
        <taxon>Pentapetalae</taxon>
        <taxon>rosids</taxon>
        <taxon>malvids</taxon>
        <taxon>Brassicales</taxon>
        <taxon>Brassicaceae</taxon>
        <taxon>Coluteocarpeae</taxon>
        <taxon>Microthlaspi</taxon>
    </lineage>
</organism>
<comment type="subcellular location">
    <subcellularLocation>
        <location evidence="1">Secreted</location>
    </subcellularLocation>
</comment>
<proteinExistence type="inferred from homology"/>
<comment type="caution">
    <text evidence="8">The sequence shown here is derived from an EMBL/GenBank/DDBJ whole genome shotgun (WGS) entry which is preliminary data.</text>
</comment>
<evidence type="ECO:0000256" key="7">
    <source>
        <dbReference type="SAM" id="SignalP"/>
    </source>
</evidence>
<evidence type="ECO:0008006" key="10">
    <source>
        <dbReference type="Google" id="ProtNLM"/>
    </source>
</evidence>
<evidence type="ECO:0000313" key="8">
    <source>
        <dbReference type="EMBL" id="CAA7051833.1"/>
    </source>
</evidence>
<dbReference type="PANTHER" id="PTHR39112:SF1">
    <property type="entry name" value="PROTEIN RALF-LIKE 27"/>
    <property type="match status" value="1"/>
</dbReference>
<evidence type="ECO:0000256" key="2">
    <source>
        <dbReference type="ARBA" id="ARBA00009178"/>
    </source>
</evidence>
<sequence>MTKSVFSIFFFFFFTVSLLLLLAATLTSASAGNATSELIYGGCAPGDTVGECITAANEEKEEEEGVEEQVVRRILQQRRQLSYEALQKGAPCNPKIYSNCIGQANGRASTCTYFNRCKRA</sequence>
<keyword evidence="4" id="KW-0372">Hormone</keyword>
<reference evidence="8" key="1">
    <citation type="submission" date="2020-01" db="EMBL/GenBank/DDBJ databases">
        <authorList>
            <person name="Mishra B."/>
        </authorList>
    </citation>
    <scope>NUCLEOTIDE SEQUENCE [LARGE SCALE GENOMIC DNA]</scope>
</reference>
<dbReference type="AlphaFoldDB" id="A0A6D2K533"/>
<evidence type="ECO:0000256" key="3">
    <source>
        <dbReference type="ARBA" id="ARBA00022525"/>
    </source>
</evidence>
<keyword evidence="3" id="KW-0964">Secreted</keyword>
<comment type="similarity">
    <text evidence="2">Belongs to the plant rapid alkalinization factor (RALF) family.</text>
</comment>
<evidence type="ECO:0000256" key="6">
    <source>
        <dbReference type="ARBA" id="ARBA00023157"/>
    </source>
</evidence>
<keyword evidence="5 7" id="KW-0732">Signal</keyword>
<protein>
    <recommendedName>
        <fullName evidence="10">Protein RALF-like 27</fullName>
    </recommendedName>
</protein>